<dbReference type="Proteomes" id="UP000499080">
    <property type="component" value="Unassembled WGS sequence"/>
</dbReference>
<organism evidence="2 3">
    <name type="scientific">Araneus ventricosus</name>
    <name type="common">Orbweaver spider</name>
    <name type="synonym">Epeira ventricosa</name>
    <dbReference type="NCBI Taxonomy" id="182803"/>
    <lineage>
        <taxon>Eukaryota</taxon>
        <taxon>Metazoa</taxon>
        <taxon>Ecdysozoa</taxon>
        <taxon>Arthropoda</taxon>
        <taxon>Chelicerata</taxon>
        <taxon>Arachnida</taxon>
        <taxon>Araneae</taxon>
        <taxon>Araneomorphae</taxon>
        <taxon>Entelegynae</taxon>
        <taxon>Araneoidea</taxon>
        <taxon>Araneidae</taxon>
        <taxon>Araneus</taxon>
    </lineage>
</organism>
<name>A0A4Y2LPC5_ARAVE</name>
<evidence type="ECO:0000313" key="2">
    <source>
        <dbReference type="EMBL" id="GBN16675.1"/>
    </source>
</evidence>
<gene>
    <name evidence="2" type="ORF">AVEN_224682_1</name>
</gene>
<keyword evidence="3" id="KW-1185">Reference proteome</keyword>
<sequence>MNHVSLRTRVDPRTTFHESENESFGNHPQSLKLRLESHLKLRFKNLGTRVFRKPRTASVRIFRKRLPCYESEEKNIQKPRGLKRVRGREEAVAAPRAPSSLKGVWFKTRGVPVLIHFLTDCIDGSLSTVKLGGR</sequence>
<dbReference type="EMBL" id="BGPR01006177">
    <property type="protein sequence ID" value="GBN16675.1"/>
    <property type="molecule type" value="Genomic_DNA"/>
</dbReference>
<comment type="caution">
    <text evidence="2">The sequence shown here is derived from an EMBL/GenBank/DDBJ whole genome shotgun (WGS) entry which is preliminary data.</text>
</comment>
<evidence type="ECO:0000256" key="1">
    <source>
        <dbReference type="SAM" id="MobiDB-lite"/>
    </source>
</evidence>
<protein>
    <submittedName>
        <fullName evidence="2">Uncharacterized protein</fullName>
    </submittedName>
</protein>
<reference evidence="2 3" key="1">
    <citation type="journal article" date="2019" name="Sci. Rep.">
        <title>Orb-weaving spider Araneus ventricosus genome elucidates the spidroin gene catalogue.</title>
        <authorList>
            <person name="Kono N."/>
            <person name="Nakamura H."/>
            <person name="Ohtoshi R."/>
            <person name="Moran D.A.P."/>
            <person name="Shinohara A."/>
            <person name="Yoshida Y."/>
            <person name="Fujiwara M."/>
            <person name="Mori M."/>
            <person name="Tomita M."/>
            <person name="Arakawa K."/>
        </authorList>
    </citation>
    <scope>NUCLEOTIDE SEQUENCE [LARGE SCALE GENOMIC DNA]</scope>
</reference>
<proteinExistence type="predicted"/>
<evidence type="ECO:0000313" key="3">
    <source>
        <dbReference type="Proteomes" id="UP000499080"/>
    </source>
</evidence>
<feature type="compositionally biased region" description="Basic and acidic residues" evidence="1">
    <location>
        <begin position="8"/>
        <end position="20"/>
    </location>
</feature>
<feature type="region of interest" description="Disordered" evidence="1">
    <location>
        <begin position="1"/>
        <end position="27"/>
    </location>
</feature>
<dbReference type="AlphaFoldDB" id="A0A4Y2LPC5"/>
<accession>A0A4Y2LPC5</accession>